<keyword evidence="2" id="KW-0732">Signal</keyword>
<feature type="chain" id="PRO_5039594978" evidence="2">
    <location>
        <begin position="21"/>
        <end position="131"/>
    </location>
</feature>
<accession>A0A0Z8RBC1</accession>
<feature type="region of interest" description="Disordered" evidence="1">
    <location>
        <begin position="25"/>
        <end position="47"/>
    </location>
</feature>
<dbReference type="EMBL" id="FIJK01000097">
    <property type="protein sequence ID" value="CYW79412.1"/>
    <property type="molecule type" value="Genomic_DNA"/>
</dbReference>
<sequence length="131" mass="14849">MNKKNILTGFTLLVSTVLLFACQSNESTTKSSEKIVETSSSSKDAVSEEQRNKWLKEFYEEVAETDGSNYHNDIEERSQKAWNENQTNIFNGQASLNVTNDYLPSELTKLNVTIDGYDEATRRLKVTVTNN</sequence>
<evidence type="ECO:0000256" key="1">
    <source>
        <dbReference type="SAM" id="MobiDB-lite"/>
    </source>
</evidence>
<keyword evidence="3" id="KW-0449">Lipoprotein</keyword>
<dbReference type="AlphaFoldDB" id="A0A0Z8RBC1"/>
<dbReference type="Proteomes" id="UP000069526">
    <property type="component" value="Unassembled WGS sequence"/>
</dbReference>
<dbReference type="PROSITE" id="PS51257">
    <property type="entry name" value="PROKAR_LIPOPROTEIN"/>
    <property type="match status" value="1"/>
</dbReference>
<proteinExistence type="predicted"/>
<evidence type="ECO:0000313" key="4">
    <source>
        <dbReference type="Proteomes" id="UP000069526"/>
    </source>
</evidence>
<evidence type="ECO:0000313" key="3">
    <source>
        <dbReference type="EMBL" id="CYW79412.1"/>
    </source>
</evidence>
<dbReference type="RefSeq" id="WP_044767193.1">
    <property type="nucleotide sequence ID" value="NZ_CEIH01000094.1"/>
</dbReference>
<reference evidence="3 4" key="1">
    <citation type="submission" date="2016-02" db="EMBL/GenBank/DDBJ databases">
        <authorList>
            <consortium name="Pathogen Informatics"/>
        </authorList>
    </citation>
    <scope>NUCLEOTIDE SEQUENCE [LARGE SCALE GENOMIC DNA]</scope>
    <source>
        <strain evidence="3 4">SS1013</strain>
    </source>
</reference>
<evidence type="ECO:0000256" key="2">
    <source>
        <dbReference type="SAM" id="SignalP"/>
    </source>
</evidence>
<organism evidence="3 4">
    <name type="scientific">Streptococcus suis</name>
    <dbReference type="NCBI Taxonomy" id="1307"/>
    <lineage>
        <taxon>Bacteria</taxon>
        <taxon>Bacillati</taxon>
        <taxon>Bacillota</taxon>
        <taxon>Bacilli</taxon>
        <taxon>Lactobacillales</taxon>
        <taxon>Streptococcaceae</taxon>
        <taxon>Streptococcus</taxon>
    </lineage>
</organism>
<name>A0A0Z8RBC1_STRSU</name>
<gene>
    <name evidence="3" type="ORF">ERS132539_02319</name>
</gene>
<protein>
    <submittedName>
        <fullName evidence="3">Lipoprotein</fullName>
    </submittedName>
</protein>
<feature type="signal peptide" evidence="2">
    <location>
        <begin position="1"/>
        <end position="20"/>
    </location>
</feature>